<organism evidence="2">
    <name type="scientific">Paenibacillus sp. AN1007</name>
    <dbReference type="NCBI Taxonomy" id="3151385"/>
    <lineage>
        <taxon>Bacteria</taxon>
        <taxon>Bacillati</taxon>
        <taxon>Bacillota</taxon>
        <taxon>Bacilli</taxon>
        <taxon>Bacillales</taxon>
        <taxon>Paenibacillaceae</taxon>
        <taxon>Paenibacillus</taxon>
    </lineage>
</organism>
<sequence length="209" mass="24590">MRYVTSDLESLSFQSTNHQLIIVDQHWMIRSCNRAWERGFHRPFSHTARCHRHYLHLMEAWAAQQKDILPATTFAQDLRHNVVPFKQTHTYDISVTTPYNEERWFRVELTPLHDGPAMDTALALVAHTDITEQKKTELQLRQALTEARTLFGLLPICAVCKHIKDESEEWSSVEHYLEKHTSAEFTHDICPECIRRLYPKYSNVLDQPH</sequence>
<proteinExistence type="predicted"/>
<dbReference type="Gene3D" id="3.30.450.20">
    <property type="entry name" value="PAS domain"/>
    <property type="match status" value="1"/>
</dbReference>
<evidence type="ECO:0000313" key="2">
    <source>
        <dbReference type="EMBL" id="XCP93357.1"/>
    </source>
</evidence>
<dbReference type="AlphaFoldDB" id="A0AAU8N6C2"/>
<dbReference type="SUPFAM" id="SSF55785">
    <property type="entry name" value="PYP-like sensor domain (PAS domain)"/>
    <property type="match status" value="1"/>
</dbReference>
<dbReference type="RefSeq" id="WP_366290063.1">
    <property type="nucleotide sequence ID" value="NZ_CP159992.1"/>
</dbReference>
<accession>A0AAU8N6C2</accession>
<dbReference type="EMBL" id="CP159992">
    <property type="protein sequence ID" value="XCP93357.1"/>
    <property type="molecule type" value="Genomic_DNA"/>
</dbReference>
<dbReference type="InterPro" id="IPR035965">
    <property type="entry name" value="PAS-like_dom_sf"/>
</dbReference>
<dbReference type="PROSITE" id="PS50113">
    <property type="entry name" value="PAC"/>
    <property type="match status" value="1"/>
</dbReference>
<name>A0AAU8N6C2_9BACL</name>
<feature type="domain" description="PAC" evidence="1">
    <location>
        <begin position="89"/>
        <end position="142"/>
    </location>
</feature>
<dbReference type="InterPro" id="IPR000700">
    <property type="entry name" value="PAS-assoc_C"/>
</dbReference>
<evidence type="ECO:0000259" key="1">
    <source>
        <dbReference type="PROSITE" id="PS50113"/>
    </source>
</evidence>
<gene>
    <name evidence="2" type="ORF">ABXS70_19270</name>
</gene>
<reference evidence="2" key="1">
    <citation type="submission" date="2024-05" db="EMBL/GenBank/DDBJ databases">
        <title>Draft genome assemblies of 36 bacteria isolated from hibernating arctic ground squirrels.</title>
        <authorList>
            <person name="McKee H."/>
            <person name="Mullen L."/>
            <person name="Drown D.M."/>
            <person name="Duddleston K.N."/>
        </authorList>
    </citation>
    <scope>NUCLEOTIDE SEQUENCE</scope>
    <source>
        <strain evidence="2">AN1007</strain>
    </source>
</reference>
<protein>
    <recommendedName>
        <fullName evidence="1">PAC domain-containing protein</fullName>
    </recommendedName>
</protein>